<protein>
    <submittedName>
        <fullName evidence="2">Uncharacterized protein</fullName>
    </submittedName>
</protein>
<proteinExistence type="predicted"/>
<reference evidence="2" key="1">
    <citation type="journal article" date="2020" name="Stud. Mycol.">
        <title>101 Dothideomycetes genomes: a test case for predicting lifestyles and emergence of pathogens.</title>
        <authorList>
            <person name="Haridas S."/>
            <person name="Albert R."/>
            <person name="Binder M."/>
            <person name="Bloem J."/>
            <person name="Labutti K."/>
            <person name="Salamov A."/>
            <person name="Andreopoulos B."/>
            <person name="Baker S."/>
            <person name="Barry K."/>
            <person name="Bills G."/>
            <person name="Bluhm B."/>
            <person name="Cannon C."/>
            <person name="Castanera R."/>
            <person name="Culley D."/>
            <person name="Daum C."/>
            <person name="Ezra D."/>
            <person name="Gonzalez J."/>
            <person name="Henrissat B."/>
            <person name="Kuo A."/>
            <person name="Liang C."/>
            <person name="Lipzen A."/>
            <person name="Lutzoni F."/>
            <person name="Magnuson J."/>
            <person name="Mondo S."/>
            <person name="Nolan M."/>
            <person name="Ohm R."/>
            <person name="Pangilinan J."/>
            <person name="Park H.-J."/>
            <person name="Ramirez L."/>
            <person name="Alfaro M."/>
            <person name="Sun H."/>
            <person name="Tritt A."/>
            <person name="Yoshinaga Y."/>
            <person name="Zwiers L.-H."/>
            <person name="Turgeon B."/>
            <person name="Goodwin S."/>
            <person name="Spatafora J."/>
            <person name="Crous P."/>
            <person name="Grigoriev I."/>
        </authorList>
    </citation>
    <scope>NUCLEOTIDE SEQUENCE</scope>
    <source>
        <strain evidence="2">CBS 130266</strain>
    </source>
</reference>
<evidence type="ECO:0000313" key="2">
    <source>
        <dbReference type="EMBL" id="KAF2436138.1"/>
    </source>
</evidence>
<evidence type="ECO:0000256" key="1">
    <source>
        <dbReference type="SAM" id="MobiDB-lite"/>
    </source>
</evidence>
<dbReference type="AlphaFoldDB" id="A0A9P4P3B3"/>
<comment type="caution">
    <text evidence="2">The sequence shown here is derived from an EMBL/GenBank/DDBJ whole genome shotgun (WGS) entry which is preliminary data.</text>
</comment>
<sequence>LGAVAGATGLLETATRILGRLRKAYARQKGLADILDRHDCELKSLKTIIEIIDDEDVLQTATVTLELNRLKAVERKLVELLRKLDTGSQTAVKQYAHQLVHGSSEEKKLSAIMAELCHVKTTLLLRIQVASVGVMRRVGNIVLANADDIKRIDSFLREQLGEGMGLKIAQLLTGKQPSINAILVGDGTVPLTLTELASINSDEDDTDSNASTLLDSTDANPSTQGKVQPDRKTERIILRNATRDQAVMLNGPIGKDLWVDIARLEVVDNTASGDSMMFNYATSMEVFKTLVALQTNRLTGGTGREG</sequence>
<dbReference type="OrthoDB" id="3559235at2759"/>
<keyword evidence="3" id="KW-1185">Reference proteome</keyword>
<dbReference type="EMBL" id="MU007011">
    <property type="protein sequence ID" value="KAF2436138.1"/>
    <property type="molecule type" value="Genomic_DNA"/>
</dbReference>
<accession>A0A9P4P3B3</accession>
<evidence type="ECO:0000313" key="3">
    <source>
        <dbReference type="Proteomes" id="UP000800235"/>
    </source>
</evidence>
<organism evidence="2 3">
    <name type="scientific">Tothia fuscella</name>
    <dbReference type="NCBI Taxonomy" id="1048955"/>
    <lineage>
        <taxon>Eukaryota</taxon>
        <taxon>Fungi</taxon>
        <taxon>Dikarya</taxon>
        <taxon>Ascomycota</taxon>
        <taxon>Pezizomycotina</taxon>
        <taxon>Dothideomycetes</taxon>
        <taxon>Pleosporomycetidae</taxon>
        <taxon>Venturiales</taxon>
        <taxon>Cylindrosympodiaceae</taxon>
        <taxon>Tothia</taxon>
    </lineage>
</organism>
<feature type="non-terminal residue" evidence="2">
    <location>
        <position position="1"/>
    </location>
</feature>
<dbReference type="Proteomes" id="UP000800235">
    <property type="component" value="Unassembled WGS sequence"/>
</dbReference>
<name>A0A9P4P3B3_9PEZI</name>
<gene>
    <name evidence="2" type="ORF">EJ08DRAFT_579382</name>
</gene>
<feature type="region of interest" description="Disordered" evidence="1">
    <location>
        <begin position="200"/>
        <end position="232"/>
    </location>
</feature>
<feature type="compositionally biased region" description="Polar residues" evidence="1">
    <location>
        <begin position="208"/>
        <end position="226"/>
    </location>
</feature>